<feature type="region of interest" description="Disordered" evidence="4">
    <location>
        <begin position="639"/>
        <end position="688"/>
    </location>
</feature>
<dbReference type="Gene3D" id="3.80.10.10">
    <property type="entry name" value="Ribonuclease Inhibitor"/>
    <property type="match status" value="4"/>
</dbReference>
<keyword evidence="3" id="KW-0677">Repeat</keyword>
<dbReference type="AlphaFoldDB" id="A0A812UHC9"/>
<keyword evidence="7" id="KW-1185">Reference proteome</keyword>
<dbReference type="InterPro" id="IPR027038">
    <property type="entry name" value="RanGap"/>
</dbReference>
<dbReference type="GO" id="GO:0005634">
    <property type="term" value="C:nucleus"/>
    <property type="evidence" value="ECO:0007669"/>
    <property type="project" value="TreeGrafter"/>
</dbReference>
<dbReference type="GO" id="GO:0048471">
    <property type="term" value="C:perinuclear region of cytoplasm"/>
    <property type="evidence" value="ECO:0007669"/>
    <property type="project" value="TreeGrafter"/>
</dbReference>
<name>A0A812UHC9_9DINO</name>
<dbReference type="SMART" id="SM00368">
    <property type="entry name" value="LRR_RI"/>
    <property type="match status" value="9"/>
</dbReference>
<evidence type="ECO:0000313" key="6">
    <source>
        <dbReference type="EMBL" id="CAE7566332.1"/>
    </source>
</evidence>
<evidence type="ECO:0000313" key="7">
    <source>
        <dbReference type="Proteomes" id="UP000604046"/>
    </source>
</evidence>
<accession>A0A812UHC9</accession>
<dbReference type="InterPro" id="IPR042201">
    <property type="entry name" value="FH2_Formin_sf"/>
</dbReference>
<keyword evidence="2" id="KW-0433">Leucine-rich repeat</keyword>
<dbReference type="InterPro" id="IPR032675">
    <property type="entry name" value="LRR_dom_sf"/>
</dbReference>
<evidence type="ECO:0000256" key="3">
    <source>
        <dbReference type="ARBA" id="ARBA00022737"/>
    </source>
</evidence>
<feature type="region of interest" description="Disordered" evidence="4">
    <location>
        <begin position="719"/>
        <end position="904"/>
    </location>
</feature>
<feature type="domain" description="FH2" evidence="5">
    <location>
        <begin position="896"/>
        <end position="1040"/>
    </location>
</feature>
<feature type="compositionally biased region" description="Low complexity" evidence="4">
    <location>
        <begin position="658"/>
        <end position="674"/>
    </location>
</feature>
<dbReference type="Gene3D" id="1.20.58.2220">
    <property type="entry name" value="Formin, FH2 domain"/>
    <property type="match status" value="1"/>
</dbReference>
<evidence type="ECO:0000259" key="5">
    <source>
        <dbReference type="PROSITE" id="PS51444"/>
    </source>
</evidence>
<dbReference type="GO" id="GO:0005829">
    <property type="term" value="C:cytosol"/>
    <property type="evidence" value="ECO:0007669"/>
    <property type="project" value="TreeGrafter"/>
</dbReference>
<proteinExistence type="predicted"/>
<dbReference type="OrthoDB" id="1668162at2759"/>
<dbReference type="SUPFAM" id="SSF52047">
    <property type="entry name" value="RNI-like"/>
    <property type="match status" value="2"/>
</dbReference>
<sequence length="1040" mass="110853">MHTLKYEEEAVGLETVQKWIEDKHLRQRCEQIELVSKKVKPEVAQLLSVFVFQCRHLHTLILSNNALGDDGAVSLASYMEIRMQDGACPVKLLDLSGTHITAGSVGHVAKAFLGQWDARGDDGEENVIGQRSCRSATQGAYVPVLDLSHNVLEDCGVEAIAAHVVRSVCLRLRNVGCKKDGLQKLLKCHDWIVELDLGMNEIGVAGVTALFSTVKSSKRWELLNVSRLAAPATAGFECAANLVTPEMVECLRKAPGLKDLDCSENRLDDDRAKIIVEAVKDSETDRLQRLAMNESGCGILTAEALKAVLSQRAVLSGRVPYGSSRCTALRILELRGNKLHDDCMKIFSQGLGDSISLEKLILAGNEIGDVGVTHLAEGLKKQRDLNSQFTGKQLSCVVELDLSCNPVGDQGAKALADAAVAALTSGESVRFEALWGVEELILRNTGITAKGCDALSCAVAARATLAMEAALALRRSDELIEKVRVKRLRRPRAVQVHGLDLIDPPLRSDAETELQDLWPTLPTPLIEEQALGITELVVNMADGDSEGDRTPYAGLPDVDPMDAWLTDEMPGKRHLEDSTVHCVRMDADDSELISYSLDATDDWFNDGGQSPVRTHQAATTHAGKGVNIKNLLEQELASSGPTSVELNAGSSPEASPIASDSSLESSRRSSLTSEEASRQASEKVTESFGVTSDLCKALEVNFNNVSTVSNVSMASNASNASHASATSDVESNLTASPTERAAQEEEGGSPSSAMAEHCSMGSGKGDKGKLPAPGKGKGLKGPKGPKGKGKAPATGKQGTDTELESSNDQEGEKANEAKVEKEAEQGEQGDEKPKSGSESAKGKGPGKGPPGPPGKGAKGPGKGPGKGPPGKGKAPPPPKGDGKGKAAPKSKAAATPPRFVGQTPLGRRLHWAGAHYDEPSENSVFHGLTSDVRFDPELLKAMLSGESAEKPVLFGRRKSVTKKAGISLLDGSRAQNLAIVMSKMKVSTEEFCQNLKELHFSESFINPEDVELLIHVLPTAEESKKLLEYKDRVADLRDVG</sequence>
<evidence type="ECO:0000256" key="4">
    <source>
        <dbReference type="SAM" id="MobiDB-lite"/>
    </source>
</evidence>
<evidence type="ECO:0000256" key="2">
    <source>
        <dbReference type="ARBA" id="ARBA00022614"/>
    </source>
</evidence>
<feature type="compositionally biased region" description="Basic residues" evidence="4">
    <location>
        <begin position="777"/>
        <end position="789"/>
    </location>
</feature>
<dbReference type="InterPro" id="IPR015425">
    <property type="entry name" value="FH2_Formin"/>
</dbReference>
<reference evidence="6" key="1">
    <citation type="submission" date="2021-02" db="EMBL/GenBank/DDBJ databases">
        <authorList>
            <person name="Dougan E. K."/>
            <person name="Rhodes N."/>
            <person name="Thang M."/>
            <person name="Chan C."/>
        </authorList>
    </citation>
    <scope>NUCLEOTIDE SEQUENCE</scope>
</reference>
<dbReference type="GO" id="GO:0005096">
    <property type="term" value="F:GTPase activator activity"/>
    <property type="evidence" value="ECO:0007669"/>
    <property type="project" value="UniProtKB-KW"/>
</dbReference>
<dbReference type="InterPro" id="IPR001611">
    <property type="entry name" value="Leu-rich_rpt"/>
</dbReference>
<evidence type="ECO:0000256" key="1">
    <source>
        <dbReference type="ARBA" id="ARBA00022468"/>
    </source>
</evidence>
<protein>
    <submittedName>
        <fullName evidence="6">Nlrp12 protein</fullName>
    </submittedName>
</protein>
<keyword evidence="1" id="KW-0343">GTPase activation</keyword>
<organism evidence="6 7">
    <name type="scientific">Symbiodinium natans</name>
    <dbReference type="NCBI Taxonomy" id="878477"/>
    <lineage>
        <taxon>Eukaryota</taxon>
        <taxon>Sar</taxon>
        <taxon>Alveolata</taxon>
        <taxon>Dinophyceae</taxon>
        <taxon>Suessiales</taxon>
        <taxon>Symbiodiniaceae</taxon>
        <taxon>Symbiodinium</taxon>
    </lineage>
</organism>
<dbReference type="PANTHER" id="PTHR24113">
    <property type="entry name" value="RAN GTPASE-ACTIVATING PROTEIN 1"/>
    <property type="match status" value="1"/>
</dbReference>
<feature type="compositionally biased region" description="Basic and acidic residues" evidence="4">
    <location>
        <begin position="675"/>
        <end position="685"/>
    </location>
</feature>
<gene>
    <name evidence="6" type="primary">Nlrp12</name>
    <name evidence="6" type="ORF">SNAT2548_LOCUS32100</name>
</gene>
<dbReference type="PROSITE" id="PS51444">
    <property type="entry name" value="FH2"/>
    <property type="match status" value="1"/>
</dbReference>
<dbReference type="SUPFAM" id="SSF101447">
    <property type="entry name" value="Formin homology 2 domain (FH2 domain)"/>
    <property type="match status" value="1"/>
</dbReference>
<comment type="caution">
    <text evidence="6">The sequence shown here is derived from an EMBL/GenBank/DDBJ whole genome shotgun (WGS) entry which is preliminary data.</text>
</comment>
<dbReference type="GO" id="GO:0031267">
    <property type="term" value="F:small GTPase binding"/>
    <property type="evidence" value="ECO:0007669"/>
    <property type="project" value="TreeGrafter"/>
</dbReference>
<dbReference type="GO" id="GO:0006913">
    <property type="term" value="P:nucleocytoplasmic transport"/>
    <property type="evidence" value="ECO:0007669"/>
    <property type="project" value="TreeGrafter"/>
</dbReference>
<dbReference type="Pfam" id="PF13516">
    <property type="entry name" value="LRR_6"/>
    <property type="match status" value="5"/>
</dbReference>
<feature type="compositionally biased region" description="Polar residues" evidence="4">
    <location>
        <begin position="639"/>
        <end position="653"/>
    </location>
</feature>
<feature type="compositionally biased region" description="Low complexity" evidence="4">
    <location>
        <begin position="885"/>
        <end position="897"/>
    </location>
</feature>
<feature type="compositionally biased region" description="Gly residues" evidence="4">
    <location>
        <begin position="854"/>
        <end position="870"/>
    </location>
</feature>
<feature type="compositionally biased region" description="Basic and acidic residues" evidence="4">
    <location>
        <begin position="810"/>
        <end position="835"/>
    </location>
</feature>
<dbReference type="Pfam" id="PF02181">
    <property type="entry name" value="FH2"/>
    <property type="match status" value="1"/>
</dbReference>
<dbReference type="EMBL" id="CAJNDS010002692">
    <property type="protein sequence ID" value="CAE7566332.1"/>
    <property type="molecule type" value="Genomic_DNA"/>
</dbReference>
<dbReference type="PANTHER" id="PTHR24113:SF12">
    <property type="entry name" value="RAN GTPASE-ACTIVATING PROTEIN 1"/>
    <property type="match status" value="1"/>
</dbReference>
<dbReference type="Proteomes" id="UP000604046">
    <property type="component" value="Unassembled WGS sequence"/>
</dbReference>
<feature type="compositionally biased region" description="Polar residues" evidence="4">
    <location>
        <begin position="728"/>
        <end position="737"/>
    </location>
</feature>